<dbReference type="Pfam" id="PF08388">
    <property type="entry name" value="GIIM"/>
    <property type="match status" value="1"/>
</dbReference>
<evidence type="ECO:0000313" key="2">
    <source>
        <dbReference type="EMBL" id="AOY76464.1"/>
    </source>
</evidence>
<dbReference type="RefSeq" id="WP_070968059.1">
    <property type="nucleotide sequence ID" value="NZ_CP017603.1"/>
</dbReference>
<name>A0ABM6ETY3_9CLOT</name>
<reference evidence="2 3" key="1">
    <citation type="submission" date="2016-10" db="EMBL/GenBank/DDBJ databases">
        <title>Complete Genome Sequence of Acetogen Clostridium formicoaceticum ATCC 27076.</title>
        <authorList>
            <person name="Bao T."/>
            <person name="Cheng C."/>
            <person name="Zhao J."/>
            <person name="Yang S.-T."/>
            <person name="Wang J."/>
            <person name="Wang M."/>
        </authorList>
    </citation>
    <scope>NUCLEOTIDE SEQUENCE [LARGE SCALE GENOMIC DNA]</scope>
    <source>
        <strain evidence="2 3">ATCC 27076</strain>
    </source>
</reference>
<dbReference type="EMBL" id="CP017603">
    <property type="protein sequence ID" value="AOY76464.1"/>
    <property type="molecule type" value="Genomic_DNA"/>
</dbReference>
<accession>A0ABM6ETY3</accession>
<gene>
    <name evidence="2" type="ORF">BJL90_11525</name>
</gene>
<evidence type="ECO:0000259" key="1">
    <source>
        <dbReference type="Pfam" id="PF08388"/>
    </source>
</evidence>
<organism evidence="2 3">
    <name type="scientific">Clostridium formicaceticum</name>
    <dbReference type="NCBI Taxonomy" id="1497"/>
    <lineage>
        <taxon>Bacteria</taxon>
        <taxon>Bacillati</taxon>
        <taxon>Bacillota</taxon>
        <taxon>Clostridia</taxon>
        <taxon>Eubacteriales</taxon>
        <taxon>Clostridiaceae</taxon>
        <taxon>Clostridium</taxon>
    </lineage>
</organism>
<feature type="domain" description="Group II intron maturase-specific" evidence="1">
    <location>
        <begin position="7"/>
        <end position="49"/>
    </location>
</feature>
<keyword evidence="3" id="KW-1185">Reference proteome</keyword>
<evidence type="ECO:0000313" key="3">
    <source>
        <dbReference type="Proteomes" id="UP000177894"/>
    </source>
</evidence>
<sequence>MRASNRLELIQRLNPIINGWDNYYRWIKASKAFNHLDSYVWYKLWKWAKGNSYVWFNERGRGIYLYSTTTTILSEKGSSFLARLILF</sequence>
<proteinExistence type="predicted"/>
<protein>
    <recommendedName>
        <fullName evidence="1">Group II intron maturase-specific domain-containing protein</fullName>
    </recommendedName>
</protein>
<dbReference type="InterPro" id="IPR013597">
    <property type="entry name" value="Mat_intron_G2"/>
</dbReference>
<dbReference type="Proteomes" id="UP000177894">
    <property type="component" value="Chromosome"/>
</dbReference>